<proteinExistence type="predicted"/>
<sequence length="700" mass="76600">MATNAATANGFDRRCFQIGRGFRVIGPPLADNVGERYRRLAEDSSQRKERQAAFAAIASAEEKLLEAASGEAVLKAAQESLAAARATEDADAVVDSLRLVAKAYCLQAHFAEDQSSSESERILTTAEHFVEGEASNFHARGLPRGVAMMRLALAEIDLEHGGYIRAASAAELAADARKDLPPDELRPLAMDSVQLQGPQSGARAARSSTASAGWEGNERILFRRLGDRIGEAHATHVLALATALAGTASAYEPERCGQEEVAAEDVKVSLLQTSLRLLGPAKDQASGLKIISQEGCYDLHKDNPQLKGTVTMLRSPREHVLSQFGMCHSRWVKEYRFATHLPGASMLPKSFQEWIWKWTDLAASGWHGDFTPAPDPVTGASMETIIRSHRVRAWGEPPYSIAPGTQLSVSDWPTLDGGGTIWHFTHVPYQCYVPVNLQSHRMTCQKPLQYGQPDIDKALLLKPAACQSGQQAPVALCLLHAKVASKLPSHCNCTDPVSWSSFQGHKENQNSTRSGKREIPADVLSELDSLTALDTLLYKAAWLRFVREAADVEKRFGMRILCNVQLPLVEALRLSAEALAVYKELELWTCHCSVEVSMMRLRLESEKPTEAIQTGEEALALLDGVRCNGMLKLATLSLLGQAHVDSNNPALGAQRIQELLPQMQPRGPRIHALVLDQLVGVLSEYQPQQAYADPWMVFSS</sequence>
<accession>A0A1Q9CST1</accession>
<gene>
    <name evidence="1" type="ORF">AK812_SmicGene32988</name>
</gene>
<evidence type="ECO:0000313" key="1">
    <source>
        <dbReference type="EMBL" id="OLP85972.1"/>
    </source>
</evidence>
<reference evidence="1 2" key="1">
    <citation type="submission" date="2016-02" db="EMBL/GenBank/DDBJ databases">
        <title>Genome analysis of coral dinoflagellate symbionts highlights evolutionary adaptations to a symbiotic lifestyle.</title>
        <authorList>
            <person name="Aranda M."/>
            <person name="Li Y."/>
            <person name="Liew Y.J."/>
            <person name="Baumgarten S."/>
            <person name="Simakov O."/>
            <person name="Wilson M."/>
            <person name="Piel J."/>
            <person name="Ashoor H."/>
            <person name="Bougouffa S."/>
            <person name="Bajic V.B."/>
            <person name="Ryu T."/>
            <person name="Ravasi T."/>
            <person name="Bayer T."/>
            <person name="Micklem G."/>
            <person name="Kim H."/>
            <person name="Bhak J."/>
            <person name="Lajeunesse T.C."/>
            <person name="Voolstra C.R."/>
        </authorList>
    </citation>
    <scope>NUCLEOTIDE SEQUENCE [LARGE SCALE GENOMIC DNA]</scope>
    <source>
        <strain evidence="1 2">CCMP2467</strain>
    </source>
</reference>
<dbReference type="OrthoDB" id="10641720at2759"/>
<dbReference type="EMBL" id="LSRX01000944">
    <property type="protein sequence ID" value="OLP85972.1"/>
    <property type="molecule type" value="Genomic_DNA"/>
</dbReference>
<organism evidence="1 2">
    <name type="scientific">Symbiodinium microadriaticum</name>
    <name type="common">Dinoflagellate</name>
    <name type="synonym">Zooxanthella microadriatica</name>
    <dbReference type="NCBI Taxonomy" id="2951"/>
    <lineage>
        <taxon>Eukaryota</taxon>
        <taxon>Sar</taxon>
        <taxon>Alveolata</taxon>
        <taxon>Dinophyceae</taxon>
        <taxon>Suessiales</taxon>
        <taxon>Symbiodiniaceae</taxon>
        <taxon>Symbiodinium</taxon>
    </lineage>
</organism>
<keyword evidence="2" id="KW-1185">Reference proteome</keyword>
<name>A0A1Q9CST1_SYMMI</name>
<evidence type="ECO:0000313" key="2">
    <source>
        <dbReference type="Proteomes" id="UP000186817"/>
    </source>
</evidence>
<comment type="caution">
    <text evidence="1">The sequence shown here is derived from an EMBL/GenBank/DDBJ whole genome shotgun (WGS) entry which is preliminary data.</text>
</comment>
<dbReference type="Proteomes" id="UP000186817">
    <property type="component" value="Unassembled WGS sequence"/>
</dbReference>
<dbReference type="AlphaFoldDB" id="A0A1Q9CST1"/>
<protein>
    <submittedName>
        <fullName evidence="1">Uncharacterized protein</fullName>
    </submittedName>
</protein>